<dbReference type="FunCoup" id="A0A162Y0X5">
    <property type="interactions" value="220"/>
</dbReference>
<dbReference type="PANTHER" id="PTHR11706:SF101">
    <property type="entry name" value="MANGANESE TRANSPORTER SMF1"/>
    <property type="match status" value="1"/>
</dbReference>
<evidence type="ECO:0008006" key="8">
    <source>
        <dbReference type="Google" id="ProtNLM"/>
    </source>
</evidence>
<feature type="transmembrane region" description="Helical" evidence="5">
    <location>
        <begin position="373"/>
        <end position="396"/>
    </location>
</feature>
<keyword evidence="3 5" id="KW-1133">Transmembrane helix</keyword>
<reference evidence="7" key="1">
    <citation type="submission" date="2015-06" db="EMBL/GenBank/DDBJ databases">
        <title>Expansion of signal transduction pathways in fungi by whole-genome duplication.</title>
        <authorList>
            <consortium name="DOE Joint Genome Institute"/>
            <person name="Corrochano L.M."/>
            <person name="Kuo A."/>
            <person name="Marcet-Houben M."/>
            <person name="Polaino S."/>
            <person name="Salamov A."/>
            <person name="Villalobos J.M."/>
            <person name="Alvarez M.I."/>
            <person name="Avalos J."/>
            <person name="Benito E.P."/>
            <person name="Benoit I."/>
            <person name="Burger G."/>
            <person name="Camino L.P."/>
            <person name="Canovas D."/>
            <person name="Cerda-Olmedo E."/>
            <person name="Cheng J.-F."/>
            <person name="Dominguez A."/>
            <person name="Elias M."/>
            <person name="Eslava A.P."/>
            <person name="Glaser F."/>
            <person name="Grimwood J."/>
            <person name="Gutierrez G."/>
            <person name="Heitman J."/>
            <person name="Henrissat B."/>
            <person name="Iturriaga E.A."/>
            <person name="Lang B.F."/>
            <person name="Lavin J.L."/>
            <person name="Lee S."/>
            <person name="Li W."/>
            <person name="Lindquist E."/>
            <person name="Lopez-Garcia S."/>
            <person name="Luque E.M."/>
            <person name="Marcos A.T."/>
            <person name="Martin J."/>
            <person name="McCluskey K."/>
            <person name="Medina H.R."/>
            <person name="Miralles-Duran A."/>
            <person name="Miyazaki A."/>
            <person name="Munoz-Torres E."/>
            <person name="Oguiza J.A."/>
            <person name="Ohm R."/>
            <person name="Olmedo M."/>
            <person name="Orejas M."/>
            <person name="Ortiz-Castellanos L."/>
            <person name="Pisabarro A.G."/>
            <person name="Rodriguez-Romero J."/>
            <person name="Ruiz-Herrera J."/>
            <person name="Ruiz-Vazquez R."/>
            <person name="Sanz C."/>
            <person name="Schackwitz W."/>
            <person name="Schmutz J."/>
            <person name="Shahriari M."/>
            <person name="Shelest E."/>
            <person name="Silva-Franco F."/>
            <person name="Soanes D."/>
            <person name="Syed K."/>
            <person name="Tagua V.G."/>
            <person name="Talbot N.J."/>
            <person name="Thon M."/>
            <person name="De vries R.P."/>
            <person name="Wiebenga A."/>
            <person name="Yadav J.S."/>
            <person name="Braun E.L."/>
            <person name="Baker S."/>
            <person name="Garre V."/>
            <person name="Horwitz B."/>
            <person name="Torres-Martinez S."/>
            <person name="Idnurm A."/>
            <person name="Herrera-Estrella A."/>
            <person name="Gabaldon T."/>
            <person name="Grigoriev I.V."/>
        </authorList>
    </citation>
    <scope>NUCLEOTIDE SEQUENCE [LARGE SCALE GENOMIC DNA]</scope>
    <source>
        <strain evidence="7">NRRL 1555(-)</strain>
    </source>
</reference>
<feature type="non-terminal residue" evidence="6">
    <location>
        <position position="403"/>
    </location>
</feature>
<evidence type="ECO:0000313" key="6">
    <source>
        <dbReference type="EMBL" id="OAD77695.1"/>
    </source>
</evidence>
<feature type="transmembrane region" description="Helical" evidence="5">
    <location>
        <begin position="7"/>
        <end position="23"/>
    </location>
</feature>
<feature type="non-terminal residue" evidence="6">
    <location>
        <position position="1"/>
    </location>
</feature>
<name>A0A162Y0X5_PHYB8</name>
<dbReference type="GO" id="GO:0005384">
    <property type="term" value="F:manganese ion transmembrane transporter activity"/>
    <property type="evidence" value="ECO:0007669"/>
    <property type="project" value="TreeGrafter"/>
</dbReference>
<evidence type="ECO:0000256" key="1">
    <source>
        <dbReference type="ARBA" id="ARBA00004141"/>
    </source>
</evidence>
<dbReference type="RefSeq" id="XP_018295735.1">
    <property type="nucleotide sequence ID" value="XM_018439902.1"/>
</dbReference>
<accession>A0A162Y0X5</accession>
<dbReference type="VEuPathDB" id="FungiDB:PHYBLDRAFT_2686"/>
<dbReference type="GO" id="GO:0015086">
    <property type="term" value="F:cadmium ion transmembrane transporter activity"/>
    <property type="evidence" value="ECO:0007669"/>
    <property type="project" value="TreeGrafter"/>
</dbReference>
<dbReference type="GO" id="GO:0005886">
    <property type="term" value="C:plasma membrane"/>
    <property type="evidence" value="ECO:0007669"/>
    <property type="project" value="TreeGrafter"/>
</dbReference>
<dbReference type="NCBIfam" id="NF001923">
    <property type="entry name" value="PRK00701.1"/>
    <property type="match status" value="1"/>
</dbReference>
<dbReference type="Proteomes" id="UP000077315">
    <property type="component" value="Unassembled WGS sequence"/>
</dbReference>
<dbReference type="GO" id="GO:0030026">
    <property type="term" value="P:intracellular manganese ion homeostasis"/>
    <property type="evidence" value="ECO:0007669"/>
    <property type="project" value="TreeGrafter"/>
</dbReference>
<gene>
    <name evidence="6" type="ORF">PHYBLDRAFT_2686</name>
</gene>
<keyword evidence="4 5" id="KW-0472">Membrane</keyword>
<sequence>VSSYIRVLLKFLGPGFMVAVGYLDPGNWATDMQGGSQYGYRLLFIILISNLVAIFLQNLTIRLSTISGLDLAAASRRFFPTWVNLILYVLAEAAIIATDIAEVIGSAIALNLLFPNLPLQVGVTITATDVLIVLLFYNDEPDSDGDQMQSTSARIVNYFEIFVMLLVVVVGVCFVVELAYSDIVAKDVFRGFLPSKEIFTDPSCLYSAIGIIGATVMPHNLYLHSFITQDRVDIEYLSRYININMRKNLHYGLVDLIFALCFAFFVNCAILMVASANFYYAPEAQRHTVEDLFSAHELLYRYIGPPAAVIFALALLCAGQSSTLTATLAGQVIMSGFLGMSSRPWVRRIITRLVAIVPAMVAASLAGRNGLSTMLVASQVALSVQLPFAVIPLIIFTSMKRCM</sequence>
<dbReference type="NCBIfam" id="TIGR01197">
    <property type="entry name" value="nramp"/>
    <property type="match status" value="1"/>
</dbReference>
<feature type="transmembrane region" description="Helical" evidence="5">
    <location>
        <begin position="158"/>
        <end position="180"/>
    </location>
</feature>
<dbReference type="STRING" id="763407.A0A162Y0X5"/>
<feature type="transmembrane region" description="Helical" evidence="5">
    <location>
        <begin position="253"/>
        <end position="279"/>
    </location>
</feature>
<dbReference type="NCBIfam" id="NF037982">
    <property type="entry name" value="Nramp_1"/>
    <property type="match status" value="1"/>
</dbReference>
<dbReference type="PANTHER" id="PTHR11706">
    <property type="entry name" value="SOLUTE CARRIER PROTEIN FAMILY 11 MEMBER"/>
    <property type="match status" value="1"/>
</dbReference>
<evidence type="ECO:0000256" key="4">
    <source>
        <dbReference type="ARBA" id="ARBA00023136"/>
    </source>
</evidence>
<dbReference type="EMBL" id="KV440974">
    <property type="protein sequence ID" value="OAD77695.1"/>
    <property type="molecule type" value="Genomic_DNA"/>
</dbReference>
<evidence type="ECO:0000256" key="3">
    <source>
        <dbReference type="ARBA" id="ARBA00022989"/>
    </source>
</evidence>
<keyword evidence="2 5" id="KW-0812">Transmembrane</keyword>
<feature type="transmembrane region" description="Helical" evidence="5">
    <location>
        <begin position="299"/>
        <end position="318"/>
    </location>
</feature>
<dbReference type="GeneID" id="29000808"/>
<dbReference type="InParanoid" id="A0A162Y0X5"/>
<feature type="transmembrane region" description="Helical" evidence="5">
    <location>
        <begin position="119"/>
        <end position="137"/>
    </location>
</feature>
<dbReference type="PRINTS" id="PR00447">
    <property type="entry name" value="NATRESASSCMP"/>
</dbReference>
<dbReference type="OrthoDB" id="409173at2759"/>
<feature type="transmembrane region" description="Helical" evidence="5">
    <location>
        <begin position="349"/>
        <end position="367"/>
    </location>
</feature>
<dbReference type="InterPro" id="IPR001046">
    <property type="entry name" value="NRAMP_fam"/>
</dbReference>
<feature type="transmembrane region" description="Helical" evidence="5">
    <location>
        <begin position="38"/>
        <end position="56"/>
    </location>
</feature>
<keyword evidence="7" id="KW-1185">Reference proteome</keyword>
<evidence type="ECO:0000256" key="2">
    <source>
        <dbReference type="ARBA" id="ARBA00022692"/>
    </source>
</evidence>
<feature type="transmembrane region" description="Helical" evidence="5">
    <location>
        <begin position="85"/>
        <end position="113"/>
    </location>
</feature>
<feature type="transmembrane region" description="Helical" evidence="5">
    <location>
        <begin position="205"/>
        <end position="223"/>
    </location>
</feature>
<evidence type="ECO:0000256" key="5">
    <source>
        <dbReference type="SAM" id="Phobius"/>
    </source>
</evidence>
<organism evidence="6 7">
    <name type="scientific">Phycomyces blakesleeanus (strain ATCC 8743b / DSM 1359 / FGSC 10004 / NBRC 33097 / NRRL 1555)</name>
    <dbReference type="NCBI Taxonomy" id="763407"/>
    <lineage>
        <taxon>Eukaryota</taxon>
        <taxon>Fungi</taxon>
        <taxon>Fungi incertae sedis</taxon>
        <taxon>Mucoromycota</taxon>
        <taxon>Mucoromycotina</taxon>
        <taxon>Mucoromycetes</taxon>
        <taxon>Mucorales</taxon>
        <taxon>Phycomycetaceae</taxon>
        <taxon>Phycomyces</taxon>
    </lineage>
</organism>
<protein>
    <recommendedName>
        <fullName evidence="8">Natural resistance-associated macrophage protein</fullName>
    </recommendedName>
</protein>
<dbReference type="Pfam" id="PF01566">
    <property type="entry name" value="Nramp"/>
    <property type="match status" value="1"/>
</dbReference>
<dbReference type="AlphaFoldDB" id="A0A162Y0X5"/>
<comment type="subcellular location">
    <subcellularLocation>
        <location evidence="1">Membrane</location>
        <topology evidence="1">Multi-pass membrane protein</topology>
    </subcellularLocation>
</comment>
<dbReference type="GO" id="GO:0034755">
    <property type="term" value="P:iron ion transmembrane transport"/>
    <property type="evidence" value="ECO:0007669"/>
    <property type="project" value="TreeGrafter"/>
</dbReference>
<proteinExistence type="predicted"/>
<evidence type="ECO:0000313" key="7">
    <source>
        <dbReference type="Proteomes" id="UP000077315"/>
    </source>
</evidence>